<feature type="chain" id="PRO_5004672130" description="SAG family member" evidence="1">
    <location>
        <begin position="24"/>
        <end position="183"/>
    </location>
</feature>
<dbReference type="OrthoDB" id="350808at2759"/>
<proteinExistence type="predicted"/>
<organism evidence="2 3">
    <name type="scientific">Eimeria brunetti</name>
    <dbReference type="NCBI Taxonomy" id="51314"/>
    <lineage>
        <taxon>Eukaryota</taxon>
        <taxon>Sar</taxon>
        <taxon>Alveolata</taxon>
        <taxon>Apicomplexa</taxon>
        <taxon>Conoidasida</taxon>
        <taxon>Coccidia</taxon>
        <taxon>Eucoccidiorida</taxon>
        <taxon>Eimeriorina</taxon>
        <taxon>Eimeriidae</taxon>
        <taxon>Eimeria</taxon>
    </lineage>
</organism>
<keyword evidence="3" id="KW-1185">Reference proteome</keyword>
<evidence type="ECO:0000256" key="1">
    <source>
        <dbReference type="SAM" id="SignalP"/>
    </source>
</evidence>
<evidence type="ECO:0000313" key="2">
    <source>
        <dbReference type="EMBL" id="CDJ45632.1"/>
    </source>
</evidence>
<name>U6L5F4_9EIME</name>
<dbReference type="Proteomes" id="UP000030750">
    <property type="component" value="Unassembled WGS sequence"/>
</dbReference>
<accession>U6L5F4</accession>
<sequence>MASLYKTAAAVCLVALYGLRSEATNQTTYKFKAFKVEDAGYLAANLVRNGKLPVHISEVSKDDGLVSTLTRKVELKGIDKQTDEATDDTCKELVEALSLKDIFHLSFDYTDSPNYRELLQKALDAGIKVFPEEYFTGLIARTAKLTEMTDEDLKAPSNDSTAAAAIPTILSASLFAMLTALST</sequence>
<protein>
    <recommendedName>
        <fullName evidence="4">SAG family member</fullName>
    </recommendedName>
</protein>
<dbReference type="VEuPathDB" id="ToxoDB:EBH_0027790"/>
<keyword evidence="1" id="KW-0732">Signal</keyword>
<feature type="signal peptide" evidence="1">
    <location>
        <begin position="1"/>
        <end position="23"/>
    </location>
</feature>
<dbReference type="EMBL" id="HG710173">
    <property type="protein sequence ID" value="CDJ45632.1"/>
    <property type="molecule type" value="Genomic_DNA"/>
</dbReference>
<evidence type="ECO:0000313" key="3">
    <source>
        <dbReference type="Proteomes" id="UP000030750"/>
    </source>
</evidence>
<gene>
    <name evidence="2" type="ORF">EBH_0027790</name>
</gene>
<evidence type="ECO:0008006" key="4">
    <source>
        <dbReference type="Google" id="ProtNLM"/>
    </source>
</evidence>
<reference evidence="2" key="1">
    <citation type="submission" date="2013-10" db="EMBL/GenBank/DDBJ databases">
        <title>Genomic analysis of the causative agents of coccidiosis in chickens.</title>
        <authorList>
            <person name="Reid A.J."/>
            <person name="Blake D."/>
            <person name="Billington K."/>
            <person name="Browne H."/>
            <person name="Dunn M."/>
            <person name="Hung S."/>
            <person name="Kawahara F."/>
            <person name="Miranda-Saavedra D."/>
            <person name="Mourier T."/>
            <person name="Nagra H."/>
            <person name="Otto T.D."/>
            <person name="Rawlings N."/>
            <person name="Sanchez A."/>
            <person name="Sanders M."/>
            <person name="Subramaniam C."/>
            <person name="Tay Y."/>
            <person name="Dear P."/>
            <person name="Doerig C."/>
            <person name="Gruber A."/>
            <person name="Parkinson J."/>
            <person name="Shirley M."/>
            <person name="Wan K.L."/>
            <person name="Berriman M."/>
            <person name="Tomley F."/>
            <person name="Pain A."/>
        </authorList>
    </citation>
    <scope>NUCLEOTIDE SEQUENCE [LARGE SCALE GENOMIC DNA]</scope>
    <source>
        <strain evidence="2">Houghton</strain>
    </source>
</reference>
<dbReference type="AlphaFoldDB" id="U6L5F4"/>
<reference evidence="2" key="2">
    <citation type="submission" date="2013-10" db="EMBL/GenBank/DDBJ databases">
        <authorList>
            <person name="Aslett M."/>
        </authorList>
    </citation>
    <scope>NUCLEOTIDE SEQUENCE [LARGE SCALE GENOMIC DNA]</scope>
    <source>
        <strain evidence="2">Houghton</strain>
    </source>
</reference>